<name>D7FHC4_ECTSI</name>
<accession>D7FHC4</accession>
<dbReference type="Proteomes" id="UP000002630">
    <property type="component" value="Linkage Group LG09"/>
</dbReference>
<dbReference type="OrthoDB" id="207066at2759"/>
<gene>
    <name evidence="3" type="ORF">Esi_0107_0030</name>
</gene>
<dbReference type="EMBL" id="FN647757">
    <property type="protein sequence ID" value="CBJ28491.1"/>
    <property type="molecule type" value="Genomic_DNA"/>
</dbReference>
<evidence type="ECO:0000313" key="3">
    <source>
        <dbReference type="EMBL" id="CBJ28491.1"/>
    </source>
</evidence>
<feature type="region of interest" description="Disordered" evidence="1">
    <location>
        <begin position="234"/>
        <end position="270"/>
    </location>
</feature>
<dbReference type="EMBL" id="FN649734">
    <property type="protein sequence ID" value="CBJ28491.1"/>
    <property type="molecule type" value="Genomic_DNA"/>
</dbReference>
<organism evidence="3 4">
    <name type="scientific">Ectocarpus siliculosus</name>
    <name type="common">Brown alga</name>
    <name type="synonym">Conferva siliculosa</name>
    <dbReference type="NCBI Taxonomy" id="2880"/>
    <lineage>
        <taxon>Eukaryota</taxon>
        <taxon>Sar</taxon>
        <taxon>Stramenopiles</taxon>
        <taxon>Ochrophyta</taxon>
        <taxon>PX clade</taxon>
        <taxon>Phaeophyceae</taxon>
        <taxon>Ectocarpales</taxon>
        <taxon>Ectocarpaceae</taxon>
        <taxon>Ectocarpus</taxon>
    </lineage>
</organism>
<keyword evidence="2" id="KW-0472">Membrane</keyword>
<keyword evidence="2" id="KW-0812">Transmembrane</keyword>
<protein>
    <submittedName>
        <fullName evidence="3">Uncharacterized protein</fullName>
    </submittedName>
</protein>
<reference evidence="3 4" key="1">
    <citation type="journal article" date="2010" name="Nature">
        <title>The Ectocarpus genome and the independent evolution of multicellularity in brown algae.</title>
        <authorList>
            <person name="Cock J.M."/>
            <person name="Sterck L."/>
            <person name="Rouze P."/>
            <person name="Scornet D."/>
            <person name="Allen A.E."/>
            <person name="Amoutzias G."/>
            <person name="Anthouard V."/>
            <person name="Artiguenave F."/>
            <person name="Aury J.M."/>
            <person name="Badger J.H."/>
            <person name="Beszteri B."/>
            <person name="Billiau K."/>
            <person name="Bonnet E."/>
            <person name="Bothwell J.H."/>
            <person name="Bowler C."/>
            <person name="Boyen C."/>
            <person name="Brownlee C."/>
            <person name="Carrano C.J."/>
            <person name="Charrier B."/>
            <person name="Cho G.Y."/>
            <person name="Coelho S.M."/>
            <person name="Collen J."/>
            <person name="Corre E."/>
            <person name="Da Silva C."/>
            <person name="Delage L."/>
            <person name="Delaroque N."/>
            <person name="Dittami S.M."/>
            <person name="Doulbeau S."/>
            <person name="Elias M."/>
            <person name="Farnham G."/>
            <person name="Gachon C.M."/>
            <person name="Gschloessl B."/>
            <person name="Heesch S."/>
            <person name="Jabbari K."/>
            <person name="Jubin C."/>
            <person name="Kawai H."/>
            <person name="Kimura K."/>
            <person name="Kloareg B."/>
            <person name="Kupper F.C."/>
            <person name="Lang D."/>
            <person name="Le Bail A."/>
            <person name="Leblanc C."/>
            <person name="Lerouge P."/>
            <person name="Lohr M."/>
            <person name="Lopez P.J."/>
            <person name="Martens C."/>
            <person name="Maumus F."/>
            <person name="Michel G."/>
            <person name="Miranda-Saavedra D."/>
            <person name="Morales J."/>
            <person name="Moreau H."/>
            <person name="Motomura T."/>
            <person name="Nagasato C."/>
            <person name="Napoli C.A."/>
            <person name="Nelson D.R."/>
            <person name="Nyvall-Collen P."/>
            <person name="Peters A.F."/>
            <person name="Pommier C."/>
            <person name="Potin P."/>
            <person name="Poulain J."/>
            <person name="Quesneville H."/>
            <person name="Read B."/>
            <person name="Rensing S.A."/>
            <person name="Ritter A."/>
            <person name="Rousvoal S."/>
            <person name="Samanta M."/>
            <person name="Samson G."/>
            <person name="Schroeder D.C."/>
            <person name="Segurens B."/>
            <person name="Strittmatter M."/>
            <person name="Tonon T."/>
            <person name="Tregear J.W."/>
            <person name="Valentin K."/>
            <person name="von Dassow P."/>
            <person name="Yamagishi T."/>
            <person name="Van de Peer Y."/>
            <person name="Wincker P."/>
        </authorList>
    </citation>
    <scope>NUCLEOTIDE SEQUENCE [LARGE SCALE GENOMIC DNA]</scope>
    <source>
        <strain evidence="4">Ec32 / CCAP1310/4</strain>
    </source>
</reference>
<feature type="compositionally biased region" description="Polar residues" evidence="1">
    <location>
        <begin position="255"/>
        <end position="264"/>
    </location>
</feature>
<evidence type="ECO:0000256" key="1">
    <source>
        <dbReference type="SAM" id="MobiDB-lite"/>
    </source>
</evidence>
<proteinExistence type="predicted"/>
<feature type="transmembrane region" description="Helical" evidence="2">
    <location>
        <begin position="140"/>
        <end position="167"/>
    </location>
</feature>
<keyword evidence="2" id="KW-1133">Transmembrane helix</keyword>
<evidence type="ECO:0000313" key="4">
    <source>
        <dbReference type="Proteomes" id="UP000002630"/>
    </source>
</evidence>
<feature type="transmembrane region" description="Helical" evidence="2">
    <location>
        <begin position="179"/>
        <end position="202"/>
    </location>
</feature>
<sequence length="270" mass="27313">MGVLGKGIAAAKTSQLAVPAAESARPRGNLGSERACGCGSARRLHRAFASRGRRAALGLRGGAPAVSDRYNARMQVIITRNMRKVLMDELGYAADEVDDMDPQIAAVVIEKSLPRPRAGMPIAWRRSIRQTGSSSNPVQLLAGAVLAAVGAVVNGAVAVSAFPFVAAGKGIGAAKAGGVKGAAVTLLALSVVTAVLVTSSALGGDADDKYPGAACLRSLGENVASAKALVLSRGKGGGRTSTDRLDGRNGRVVTSGDTAKTTGSAAARRW</sequence>
<evidence type="ECO:0000256" key="2">
    <source>
        <dbReference type="SAM" id="Phobius"/>
    </source>
</evidence>
<dbReference type="InParanoid" id="D7FHC4"/>
<keyword evidence="4" id="KW-1185">Reference proteome</keyword>
<dbReference type="AlphaFoldDB" id="D7FHC4"/>